<name>A0AAW0GJB7_9APHY</name>
<keyword evidence="1 3" id="KW-0479">Metal-binding</keyword>
<evidence type="ECO:0000256" key="4">
    <source>
        <dbReference type="SAM" id="MobiDB-lite"/>
    </source>
</evidence>
<dbReference type="EMBL" id="JASBNA010000003">
    <property type="protein sequence ID" value="KAK7693748.1"/>
    <property type="molecule type" value="Genomic_DNA"/>
</dbReference>
<feature type="compositionally biased region" description="Polar residues" evidence="4">
    <location>
        <begin position="425"/>
        <end position="440"/>
    </location>
</feature>
<evidence type="ECO:0000256" key="2">
    <source>
        <dbReference type="ARBA" id="ARBA00022833"/>
    </source>
</evidence>
<proteinExistence type="predicted"/>
<protein>
    <recommendedName>
        <fullName evidence="5">LIM zinc-binding domain-containing protein</fullName>
    </recommendedName>
</protein>
<feature type="compositionally biased region" description="Pro residues" evidence="4">
    <location>
        <begin position="42"/>
        <end position="54"/>
    </location>
</feature>
<dbReference type="SUPFAM" id="SSF57716">
    <property type="entry name" value="Glucocorticoid receptor-like (DNA-binding domain)"/>
    <property type="match status" value="2"/>
</dbReference>
<organism evidence="6 7">
    <name type="scientific">Cerrena zonata</name>
    <dbReference type="NCBI Taxonomy" id="2478898"/>
    <lineage>
        <taxon>Eukaryota</taxon>
        <taxon>Fungi</taxon>
        <taxon>Dikarya</taxon>
        <taxon>Basidiomycota</taxon>
        <taxon>Agaricomycotina</taxon>
        <taxon>Agaricomycetes</taxon>
        <taxon>Polyporales</taxon>
        <taxon>Cerrenaceae</taxon>
        <taxon>Cerrena</taxon>
    </lineage>
</organism>
<accession>A0AAW0GJB7</accession>
<gene>
    <name evidence="6" type="ORF">QCA50_003320</name>
</gene>
<feature type="compositionally biased region" description="Low complexity" evidence="4">
    <location>
        <begin position="400"/>
        <end position="420"/>
    </location>
</feature>
<feature type="compositionally biased region" description="Polar residues" evidence="4">
    <location>
        <begin position="590"/>
        <end position="607"/>
    </location>
</feature>
<feature type="region of interest" description="Disordered" evidence="4">
    <location>
        <begin position="840"/>
        <end position="868"/>
    </location>
</feature>
<dbReference type="GO" id="GO:0030695">
    <property type="term" value="F:GTPase regulator activity"/>
    <property type="evidence" value="ECO:0007669"/>
    <property type="project" value="UniProtKB-ARBA"/>
</dbReference>
<dbReference type="PANTHER" id="PTHR24216">
    <property type="entry name" value="PAXILLIN-RELATED"/>
    <property type="match status" value="1"/>
</dbReference>
<evidence type="ECO:0000313" key="7">
    <source>
        <dbReference type="Proteomes" id="UP001385951"/>
    </source>
</evidence>
<feature type="region of interest" description="Disordered" evidence="4">
    <location>
        <begin position="621"/>
        <end position="675"/>
    </location>
</feature>
<dbReference type="Pfam" id="PF00412">
    <property type="entry name" value="LIM"/>
    <property type="match status" value="2"/>
</dbReference>
<feature type="region of interest" description="Disordered" evidence="4">
    <location>
        <begin position="395"/>
        <end position="607"/>
    </location>
</feature>
<evidence type="ECO:0000313" key="6">
    <source>
        <dbReference type="EMBL" id="KAK7693748.1"/>
    </source>
</evidence>
<dbReference type="Proteomes" id="UP001385951">
    <property type="component" value="Unassembled WGS sequence"/>
</dbReference>
<comment type="caution">
    <text evidence="6">The sequence shown here is derived from an EMBL/GenBank/DDBJ whole genome shotgun (WGS) entry which is preliminary data.</text>
</comment>
<dbReference type="GO" id="GO:0046872">
    <property type="term" value="F:metal ion binding"/>
    <property type="evidence" value="ECO:0007669"/>
    <property type="project" value="UniProtKB-KW"/>
</dbReference>
<dbReference type="CDD" id="cd09397">
    <property type="entry name" value="LIM1_UF1"/>
    <property type="match status" value="1"/>
</dbReference>
<keyword evidence="2 3" id="KW-0862">Zinc</keyword>
<dbReference type="Gene3D" id="2.10.110.10">
    <property type="entry name" value="Cysteine Rich Protein"/>
    <property type="match status" value="2"/>
</dbReference>
<dbReference type="SMART" id="SM00132">
    <property type="entry name" value="LIM"/>
    <property type="match status" value="2"/>
</dbReference>
<dbReference type="PROSITE" id="PS00478">
    <property type="entry name" value="LIM_DOMAIN_1"/>
    <property type="match status" value="1"/>
</dbReference>
<reference evidence="6 7" key="1">
    <citation type="submission" date="2022-09" db="EMBL/GenBank/DDBJ databases">
        <authorList>
            <person name="Palmer J.M."/>
        </authorList>
    </citation>
    <scope>NUCLEOTIDE SEQUENCE [LARGE SCALE GENOMIC DNA]</scope>
    <source>
        <strain evidence="6 7">DSM 7382</strain>
    </source>
</reference>
<feature type="compositionally biased region" description="Low complexity" evidence="4">
    <location>
        <begin position="624"/>
        <end position="635"/>
    </location>
</feature>
<feature type="compositionally biased region" description="Low complexity" evidence="4">
    <location>
        <begin position="108"/>
        <end position="127"/>
    </location>
</feature>
<dbReference type="InterPro" id="IPR001781">
    <property type="entry name" value="Znf_LIM"/>
</dbReference>
<evidence type="ECO:0000256" key="3">
    <source>
        <dbReference type="PROSITE-ProRule" id="PRU00125"/>
    </source>
</evidence>
<dbReference type="AlphaFoldDB" id="A0AAW0GJB7"/>
<feature type="compositionally biased region" description="Low complexity" evidence="4">
    <location>
        <begin position="72"/>
        <end position="81"/>
    </location>
</feature>
<keyword evidence="7" id="KW-1185">Reference proteome</keyword>
<feature type="compositionally biased region" description="Pro residues" evidence="4">
    <location>
        <begin position="82"/>
        <end position="98"/>
    </location>
</feature>
<keyword evidence="3" id="KW-0440">LIM domain</keyword>
<evidence type="ECO:0000259" key="5">
    <source>
        <dbReference type="PROSITE" id="PS50023"/>
    </source>
</evidence>
<dbReference type="PROSITE" id="PS50023">
    <property type="entry name" value="LIM_DOMAIN_2"/>
    <property type="match status" value="1"/>
</dbReference>
<feature type="region of interest" description="Disordered" evidence="4">
    <location>
        <begin position="33"/>
        <end position="301"/>
    </location>
</feature>
<feature type="compositionally biased region" description="Low complexity" evidence="4">
    <location>
        <begin position="159"/>
        <end position="193"/>
    </location>
</feature>
<feature type="compositionally biased region" description="Low complexity" evidence="4">
    <location>
        <begin position="529"/>
        <end position="544"/>
    </location>
</feature>
<evidence type="ECO:0000256" key="1">
    <source>
        <dbReference type="ARBA" id="ARBA00022723"/>
    </source>
</evidence>
<sequence>MAQLLAPKAQGPGRISQILPTVKCSSCNQPVPISELGDHVCAPPPSPTLKPPMSPRSATFLAQKYQNVVKRSQTPPLQSPSSPAPPRQPSPLRQPPTNNPRVQTFAQRSSQSSISSSYSASPRSVRSPTLSPRDDSFDGGKIAFPTQLGPESPRITPLSIRQAQSIRSGSSISSRTSSSSSQLQSPPLSRSPLEQAMSRAPNQTIPPNNYPGARARAPSNASVRSAVPTIRQPTQSSPAPYDPPPRTSQITGLSPISPRPRAATNAGSPSAFQTGPDVIYSTTPNRPGADIPLRMQPSPAPSMAPSMNGYSSGVPQAQEDIDTKIGGEAGMAGVGRRGFAAAARAALFASNFGPPGREDPFMVVANMDAIQGMDGRRANAPTFLDISSVTNYANTPPLSPNSASSHSPHSPLSVTLPSPSKESGRGSTTPTLPTIASRTPSPGLGRRSIGERVVPPAPEQPKDRPTTPSTPVRLPFFEKFKNMHAPVDVTPAAPIEDDASPLSPGSESSYGGLAYADSDEEDEEVIDKPPASAPAASSLRLSSSTILGSAPPPPPKTAEGTSKVRFPSISSRSSRSDYDTVSPQLPKRSLSASTGMSSYSVRSAAKSTSALDRTMETLFEEDATAQTAASTSSPAVLGLGENPRDSKPPKLPTRSHTSPILGAGRPDSRHGMGKRRPKIRVCAKCDKHIDDGRWIQMDGGTVLCDKCWKNMYLPKCRRCNKPIEKAAVSSSDGQLKGKYHRECFSCFTCQKPFPDKSFYVFDGKPFCAFHYHEANDSLCAATTCGQPIEGSCAISHSGDKYHPEHFTCEWRGCKERLADYWEVEGRMLCEKHAQTAMREGEFEDKDPLDGLDPISVGDEKRDSGAARATKRTTRFIDLASFNAPSGGGSDSASRF</sequence>
<feature type="domain" description="LIM zinc-binding" evidence="5">
    <location>
        <begin position="714"/>
        <end position="777"/>
    </location>
</feature>
<dbReference type="PANTHER" id="PTHR24216:SF65">
    <property type="entry name" value="PAXILLIN-LIKE PROTEIN 1"/>
    <property type="match status" value="1"/>
</dbReference>
<dbReference type="CDD" id="cd08368">
    <property type="entry name" value="LIM"/>
    <property type="match status" value="1"/>
</dbReference>